<keyword evidence="2" id="KW-1003">Cell membrane</keyword>
<feature type="transmembrane region" description="Helical" evidence="6">
    <location>
        <begin position="40"/>
        <end position="58"/>
    </location>
</feature>
<dbReference type="InterPro" id="IPR043428">
    <property type="entry name" value="LivM-like"/>
</dbReference>
<sequence>MALLPFIVSNNYYIKILIVLGINTIIVLGLNLLMGAAGQVSIGHAAFYGIGAYASAIVTTKYGLSPWFGLAAAVVLGGLVAYAIAMPTLRLKGHYLAMATLGFAEIVHVLFLELRDLTGGTDGLYGLPAITVGGFSFETPLKLYMLVLVFVVLSLVLSLNIVHSRVGRALRAVHGSEIAAASSGVDTAKYKIQVFVLSAVLASIGGSFYAHMAGYVSPESFTLGISITLVTMVVVGGMSNVWGAVIGASTLTVLEEYLKAYDDYNMVIFGGILILAMVFMPQGLVGAGAKLVSVFKRRSVILPDAAGENSAAS</sequence>
<protein>
    <submittedName>
        <fullName evidence="7">Branched-chain amino acid ABC transporter permease</fullName>
    </submittedName>
</protein>
<feature type="transmembrane region" description="Helical" evidence="6">
    <location>
        <begin position="194"/>
        <end position="215"/>
    </location>
</feature>
<name>A0A2M7T599_9ACTN</name>
<feature type="transmembrane region" description="Helical" evidence="6">
    <location>
        <begin position="143"/>
        <end position="162"/>
    </location>
</feature>
<keyword evidence="4 6" id="KW-1133">Transmembrane helix</keyword>
<proteinExistence type="predicted"/>
<evidence type="ECO:0000313" key="8">
    <source>
        <dbReference type="Proteomes" id="UP000230956"/>
    </source>
</evidence>
<evidence type="ECO:0000256" key="6">
    <source>
        <dbReference type="SAM" id="Phobius"/>
    </source>
</evidence>
<feature type="transmembrane region" description="Helical" evidence="6">
    <location>
        <begin position="221"/>
        <end position="254"/>
    </location>
</feature>
<feature type="transmembrane region" description="Helical" evidence="6">
    <location>
        <begin position="64"/>
        <end position="83"/>
    </location>
</feature>
<accession>A0A2M7T599</accession>
<evidence type="ECO:0000256" key="2">
    <source>
        <dbReference type="ARBA" id="ARBA00022475"/>
    </source>
</evidence>
<dbReference type="PANTHER" id="PTHR30482">
    <property type="entry name" value="HIGH-AFFINITY BRANCHED-CHAIN AMINO ACID TRANSPORT SYSTEM PERMEASE"/>
    <property type="match status" value="1"/>
</dbReference>
<dbReference type="GO" id="GO:0005886">
    <property type="term" value="C:plasma membrane"/>
    <property type="evidence" value="ECO:0007669"/>
    <property type="project" value="UniProtKB-SubCell"/>
</dbReference>
<dbReference type="PANTHER" id="PTHR30482:SF18">
    <property type="entry name" value="BRANCHED AMINO ACID TRANSPORT SYSTEM PERMEASE"/>
    <property type="match status" value="1"/>
</dbReference>
<evidence type="ECO:0000256" key="3">
    <source>
        <dbReference type="ARBA" id="ARBA00022692"/>
    </source>
</evidence>
<gene>
    <name evidence="7" type="ORF">COY37_10840</name>
</gene>
<evidence type="ECO:0000313" key="7">
    <source>
        <dbReference type="EMBL" id="PIZ35172.1"/>
    </source>
</evidence>
<feature type="transmembrane region" description="Helical" evidence="6">
    <location>
        <begin position="12"/>
        <end position="33"/>
    </location>
</feature>
<dbReference type="EMBL" id="PFNG01000251">
    <property type="protein sequence ID" value="PIZ35172.1"/>
    <property type="molecule type" value="Genomic_DNA"/>
</dbReference>
<dbReference type="GO" id="GO:0015658">
    <property type="term" value="F:branched-chain amino acid transmembrane transporter activity"/>
    <property type="evidence" value="ECO:0007669"/>
    <property type="project" value="InterPro"/>
</dbReference>
<evidence type="ECO:0000256" key="1">
    <source>
        <dbReference type="ARBA" id="ARBA00004651"/>
    </source>
</evidence>
<keyword evidence="5 6" id="KW-0472">Membrane</keyword>
<feature type="transmembrane region" description="Helical" evidence="6">
    <location>
        <begin position="266"/>
        <end position="289"/>
    </location>
</feature>
<comment type="caution">
    <text evidence="7">The sequence shown here is derived from an EMBL/GenBank/DDBJ whole genome shotgun (WGS) entry which is preliminary data.</text>
</comment>
<dbReference type="InterPro" id="IPR001851">
    <property type="entry name" value="ABC_transp_permease"/>
</dbReference>
<reference evidence="8" key="1">
    <citation type="submission" date="2017-09" db="EMBL/GenBank/DDBJ databases">
        <title>Depth-based differentiation of microbial function through sediment-hosted aquifers and enrichment of novel symbionts in the deep terrestrial subsurface.</title>
        <authorList>
            <person name="Probst A.J."/>
            <person name="Ladd B."/>
            <person name="Jarett J.K."/>
            <person name="Geller-Mcgrath D.E."/>
            <person name="Sieber C.M.K."/>
            <person name="Emerson J.B."/>
            <person name="Anantharaman K."/>
            <person name="Thomas B.C."/>
            <person name="Malmstrom R."/>
            <person name="Stieglmeier M."/>
            <person name="Klingl A."/>
            <person name="Woyke T."/>
            <person name="Ryan C.M."/>
            <person name="Banfield J.F."/>
        </authorList>
    </citation>
    <scope>NUCLEOTIDE SEQUENCE [LARGE SCALE GENOMIC DNA]</scope>
</reference>
<evidence type="ECO:0000256" key="4">
    <source>
        <dbReference type="ARBA" id="ARBA00022989"/>
    </source>
</evidence>
<organism evidence="7 8">
    <name type="scientific">Candidatus Aquicultor secundus</name>
    <dbReference type="NCBI Taxonomy" id="1973895"/>
    <lineage>
        <taxon>Bacteria</taxon>
        <taxon>Bacillati</taxon>
        <taxon>Actinomycetota</taxon>
        <taxon>Candidatus Aquicultoria</taxon>
        <taxon>Candidatus Aquicultorales</taxon>
        <taxon>Candidatus Aquicultoraceae</taxon>
        <taxon>Candidatus Aquicultor</taxon>
    </lineage>
</organism>
<dbReference type="AlphaFoldDB" id="A0A2M7T599"/>
<keyword evidence="3 6" id="KW-0812">Transmembrane</keyword>
<comment type="subcellular location">
    <subcellularLocation>
        <location evidence="1">Cell membrane</location>
        <topology evidence="1">Multi-pass membrane protein</topology>
    </subcellularLocation>
</comment>
<dbReference type="CDD" id="cd06581">
    <property type="entry name" value="TM_PBP1_LivM_like"/>
    <property type="match status" value="1"/>
</dbReference>
<evidence type="ECO:0000256" key="5">
    <source>
        <dbReference type="ARBA" id="ARBA00023136"/>
    </source>
</evidence>
<dbReference type="Pfam" id="PF02653">
    <property type="entry name" value="BPD_transp_2"/>
    <property type="match status" value="1"/>
</dbReference>
<dbReference type="Proteomes" id="UP000230956">
    <property type="component" value="Unassembled WGS sequence"/>
</dbReference>
<dbReference type="RefSeq" id="WP_353683026.1">
    <property type="nucleotide sequence ID" value="NZ_PFNG01000251.1"/>
</dbReference>